<accession>A0ABP4R9G3</accession>
<reference evidence="2" key="1">
    <citation type="journal article" date="2019" name="Int. J. Syst. Evol. Microbiol.">
        <title>The Global Catalogue of Microorganisms (GCM) 10K type strain sequencing project: providing services to taxonomists for standard genome sequencing and annotation.</title>
        <authorList>
            <consortium name="The Broad Institute Genomics Platform"/>
            <consortium name="The Broad Institute Genome Sequencing Center for Infectious Disease"/>
            <person name="Wu L."/>
            <person name="Ma J."/>
        </authorList>
    </citation>
    <scope>NUCLEOTIDE SEQUENCE [LARGE SCALE GENOMIC DNA]</scope>
    <source>
        <strain evidence="2">JCM 14306</strain>
    </source>
</reference>
<dbReference type="InterPro" id="IPR032710">
    <property type="entry name" value="NTF2-like_dom_sf"/>
</dbReference>
<organism evidence="1 2">
    <name type="scientific">Kribbella alba</name>
    <dbReference type="NCBI Taxonomy" id="190197"/>
    <lineage>
        <taxon>Bacteria</taxon>
        <taxon>Bacillati</taxon>
        <taxon>Actinomycetota</taxon>
        <taxon>Actinomycetes</taxon>
        <taxon>Propionibacteriales</taxon>
        <taxon>Kribbellaceae</taxon>
        <taxon>Kribbella</taxon>
    </lineage>
</organism>
<dbReference type="InterPro" id="IPR009959">
    <property type="entry name" value="Cyclase_SnoaL-like"/>
</dbReference>
<proteinExistence type="predicted"/>
<dbReference type="Pfam" id="PF07366">
    <property type="entry name" value="SnoaL"/>
    <property type="match status" value="1"/>
</dbReference>
<gene>
    <name evidence="1" type="ORF">GCM10009744_34870</name>
</gene>
<sequence length="137" mass="15174">MSNIELHQDVHRAMSEKGAEEAAEYFSPDIVLTDEARGLTLKGKEQVTGWLAAWKSAFSDARIADATYLESGDWTISRFQGRGVNDGPLGELPATGRQLDLPFCELVRWQDDQSVEVAIYYDTASIMVQLGHMDPPA</sequence>
<dbReference type="RefSeq" id="WP_344112600.1">
    <property type="nucleotide sequence ID" value="NZ_BAAANE010000006.1"/>
</dbReference>
<protein>
    <recommendedName>
        <fullName evidence="3">SnoaL-like domain-containing protein</fullName>
    </recommendedName>
</protein>
<keyword evidence="2" id="KW-1185">Reference proteome</keyword>
<comment type="caution">
    <text evidence="1">The sequence shown here is derived from an EMBL/GenBank/DDBJ whole genome shotgun (WGS) entry which is preliminary data.</text>
</comment>
<evidence type="ECO:0008006" key="3">
    <source>
        <dbReference type="Google" id="ProtNLM"/>
    </source>
</evidence>
<dbReference type="Proteomes" id="UP001501319">
    <property type="component" value="Unassembled WGS sequence"/>
</dbReference>
<dbReference type="PANTHER" id="PTHR38436">
    <property type="entry name" value="POLYKETIDE CYCLASE SNOAL-LIKE DOMAIN"/>
    <property type="match status" value="1"/>
</dbReference>
<dbReference type="SUPFAM" id="SSF54427">
    <property type="entry name" value="NTF2-like"/>
    <property type="match status" value="1"/>
</dbReference>
<evidence type="ECO:0000313" key="1">
    <source>
        <dbReference type="EMBL" id="GAA1641958.1"/>
    </source>
</evidence>
<dbReference type="PANTHER" id="PTHR38436:SF1">
    <property type="entry name" value="ESTER CYCLASE"/>
    <property type="match status" value="1"/>
</dbReference>
<evidence type="ECO:0000313" key="2">
    <source>
        <dbReference type="Proteomes" id="UP001501319"/>
    </source>
</evidence>
<name>A0ABP4R9G3_9ACTN</name>
<dbReference type="EMBL" id="BAAANE010000006">
    <property type="protein sequence ID" value="GAA1641958.1"/>
    <property type="molecule type" value="Genomic_DNA"/>
</dbReference>
<dbReference type="Gene3D" id="3.10.450.50">
    <property type="match status" value="1"/>
</dbReference>